<dbReference type="InterPro" id="IPR008538">
    <property type="entry name" value="Uma2"/>
</dbReference>
<evidence type="ECO:0000259" key="1">
    <source>
        <dbReference type="Pfam" id="PF05685"/>
    </source>
</evidence>
<feature type="domain" description="Putative restriction endonuclease" evidence="1">
    <location>
        <begin position="34"/>
        <end position="103"/>
    </location>
</feature>
<evidence type="ECO:0000313" key="3">
    <source>
        <dbReference type="Proteomes" id="UP000034681"/>
    </source>
</evidence>
<dbReference type="InterPro" id="IPR011335">
    <property type="entry name" value="Restrct_endonuc-II-like"/>
</dbReference>
<sequence length="114" mass="12786">MTIATSLPTMSPQFSNPQPVLLDVRDTTLMVTPEHFDRLCRNNPDLRLELTQSGELIIMAPAGGESSRRNLNVATDNVATDNVATDVDLWNRQTNLGEAFDSDPQRQRVELYRT</sequence>
<protein>
    <recommendedName>
        <fullName evidence="1">Putative restriction endonuclease domain-containing protein</fullName>
    </recommendedName>
</protein>
<dbReference type="RefSeq" id="WP_016925416.1">
    <property type="nucleotide sequence ID" value="NZ_KB235933.1"/>
</dbReference>
<proteinExistence type="predicted"/>
<dbReference type="AlphaFoldDB" id="A0A0M2PSQ7"/>
<name>A0A0M2PSQ7_PROHO</name>
<dbReference type="Gene3D" id="3.90.1570.10">
    <property type="entry name" value="tt1808, chain A"/>
    <property type="match status" value="1"/>
</dbReference>
<accession>A0A0M2PSQ7</accession>
<gene>
    <name evidence="2" type="ORF">PROH_06405</name>
</gene>
<dbReference type="Pfam" id="PF05685">
    <property type="entry name" value="Uma2"/>
    <property type="match status" value="1"/>
</dbReference>
<dbReference type="eggNOG" id="COG4636">
    <property type="taxonomic scope" value="Bacteria"/>
</dbReference>
<dbReference type="EMBL" id="AJTX02000004">
    <property type="protein sequence ID" value="KKI99560.1"/>
    <property type="molecule type" value="Genomic_DNA"/>
</dbReference>
<comment type="caution">
    <text evidence="2">The sequence shown here is derived from an EMBL/GenBank/DDBJ whole genome shotgun (WGS) entry which is preliminary data.</text>
</comment>
<dbReference type="SUPFAM" id="SSF52980">
    <property type="entry name" value="Restriction endonuclease-like"/>
    <property type="match status" value="1"/>
</dbReference>
<keyword evidence="3" id="KW-1185">Reference proteome</keyword>
<dbReference type="InterPro" id="IPR012296">
    <property type="entry name" value="Nuclease_put_TT1808"/>
</dbReference>
<evidence type="ECO:0000313" key="2">
    <source>
        <dbReference type="EMBL" id="KKI99560.1"/>
    </source>
</evidence>
<dbReference type="STRING" id="317619.GCA_000332315_00026"/>
<dbReference type="Proteomes" id="UP000034681">
    <property type="component" value="Unassembled WGS sequence"/>
</dbReference>
<reference evidence="2" key="1">
    <citation type="submission" date="2012-04" db="EMBL/GenBank/DDBJ databases">
        <authorList>
            <person name="Borisov I.G."/>
            <person name="Ivanikova N.V."/>
            <person name="Pinevich A.V."/>
        </authorList>
    </citation>
    <scope>NUCLEOTIDE SEQUENCE</scope>
    <source>
        <strain evidence="2">CALU 1027</strain>
    </source>
</reference>
<organism evidence="2 3">
    <name type="scientific">Prochlorothrix hollandica PCC 9006 = CALU 1027</name>
    <dbReference type="NCBI Taxonomy" id="317619"/>
    <lineage>
        <taxon>Bacteria</taxon>
        <taxon>Bacillati</taxon>
        <taxon>Cyanobacteriota</taxon>
        <taxon>Cyanophyceae</taxon>
        <taxon>Prochlorotrichales</taxon>
        <taxon>Prochlorotrichaceae</taxon>
        <taxon>Prochlorothrix</taxon>
    </lineage>
</organism>